<protein>
    <submittedName>
        <fullName evidence="2">Uncharacterized protein</fullName>
    </submittedName>
</protein>
<organism evidence="2 3">
    <name type="scientific">Trichinella nativa</name>
    <dbReference type="NCBI Taxonomy" id="6335"/>
    <lineage>
        <taxon>Eukaryota</taxon>
        <taxon>Metazoa</taxon>
        <taxon>Ecdysozoa</taxon>
        <taxon>Nematoda</taxon>
        <taxon>Enoplea</taxon>
        <taxon>Dorylaimia</taxon>
        <taxon>Trichinellida</taxon>
        <taxon>Trichinellidae</taxon>
        <taxon>Trichinella</taxon>
    </lineage>
</organism>
<sequence>LRAPRGSCWLTLLVLLWVPIPLSAFNPSPSSSTGFLCVARAVL</sequence>
<feature type="non-terminal residue" evidence="2">
    <location>
        <position position="43"/>
    </location>
</feature>
<name>A0A0V1KH49_9BILA</name>
<keyword evidence="3" id="KW-1185">Reference proteome</keyword>
<evidence type="ECO:0000313" key="3">
    <source>
        <dbReference type="Proteomes" id="UP000054721"/>
    </source>
</evidence>
<dbReference type="Proteomes" id="UP000054721">
    <property type="component" value="Unassembled WGS sequence"/>
</dbReference>
<keyword evidence="1" id="KW-0732">Signal</keyword>
<reference evidence="2 3" key="1">
    <citation type="submission" date="2015-05" db="EMBL/GenBank/DDBJ databases">
        <title>Evolution of Trichinella species and genotypes.</title>
        <authorList>
            <person name="Korhonen P.K."/>
            <person name="Edoardo P."/>
            <person name="Giuseppe L.R."/>
            <person name="Gasser R.B."/>
        </authorList>
    </citation>
    <scope>NUCLEOTIDE SEQUENCE [LARGE SCALE GENOMIC DNA]</scope>
    <source>
        <strain evidence="2">ISS10</strain>
    </source>
</reference>
<gene>
    <name evidence="2" type="ORF">T02_12176</name>
</gene>
<accession>A0A0V1KH49</accession>
<dbReference type="AlphaFoldDB" id="A0A0V1KH49"/>
<feature type="chain" id="PRO_5006881038" evidence="1">
    <location>
        <begin position="25"/>
        <end position="43"/>
    </location>
</feature>
<evidence type="ECO:0000256" key="1">
    <source>
        <dbReference type="SAM" id="SignalP"/>
    </source>
</evidence>
<evidence type="ECO:0000313" key="2">
    <source>
        <dbReference type="EMBL" id="KRZ46543.1"/>
    </source>
</evidence>
<comment type="caution">
    <text evidence="2">The sequence shown here is derived from an EMBL/GenBank/DDBJ whole genome shotgun (WGS) entry which is preliminary data.</text>
</comment>
<proteinExistence type="predicted"/>
<dbReference type="EMBL" id="JYDW01002955">
    <property type="protein sequence ID" value="KRZ46543.1"/>
    <property type="molecule type" value="Genomic_DNA"/>
</dbReference>
<feature type="signal peptide" evidence="1">
    <location>
        <begin position="1"/>
        <end position="24"/>
    </location>
</feature>